<dbReference type="InterPro" id="IPR035658">
    <property type="entry name" value="TrbF"/>
</dbReference>
<feature type="domain" description="Bacterial virulence protein VirB8" evidence="6">
    <location>
        <begin position="29"/>
        <end position="235"/>
    </location>
</feature>
<sequence length="240" mass="26833">MQFKRTKEGKGDAAKASSAKPAPSTPYLDARREWNERYGDVVKNANSWRVAALTVGVYAILSTSMNFYQVATEKIAVYYVNLSERGAITSIFRADQAKNSPEIQQVRRALEDWVIGARTVYADYKATKKAVDYTYAMTLPDSPAFTELAKYHSANNPYKRAADETVEVSVQTPVNVTGDTWMVEWTETRHNRTSGKVIGTPVTYQLTANIVLAKPATEQQLMANPTGLYVRSFSWPARNN</sequence>
<evidence type="ECO:0000259" key="6">
    <source>
        <dbReference type="Pfam" id="PF04335"/>
    </source>
</evidence>
<dbReference type="RefSeq" id="WP_039588026.1">
    <property type="nucleotide sequence ID" value="NZ_JWTI02000038.1"/>
</dbReference>
<organism evidence="7 8">
    <name type="scientific">Xanthomonas campestris pv. phaseoli</name>
    <dbReference type="NCBI Taxonomy" id="317013"/>
    <lineage>
        <taxon>Bacteria</taxon>
        <taxon>Pseudomonadati</taxon>
        <taxon>Pseudomonadota</taxon>
        <taxon>Gammaproteobacteria</taxon>
        <taxon>Lysobacterales</taxon>
        <taxon>Lysobacteraceae</taxon>
        <taxon>Xanthomonas</taxon>
    </lineage>
</organism>
<feature type="region of interest" description="Disordered" evidence="5">
    <location>
        <begin position="1"/>
        <end position="27"/>
    </location>
</feature>
<dbReference type="InterPro" id="IPR007430">
    <property type="entry name" value="VirB8"/>
</dbReference>
<reference evidence="8" key="1">
    <citation type="submission" date="2015-04" db="EMBL/GenBank/DDBJ databases">
        <title>Genome sequencing of pathogens of bean.</title>
        <authorList>
            <person name="Harrison J.W."/>
            <person name="Aritua V."/>
            <person name="Sapp M."/>
            <person name="Smith J."/>
            <person name="Studholme D.J."/>
        </authorList>
    </citation>
    <scope>NUCLEOTIDE SEQUENCE [LARGE SCALE GENOMIC DNA]</scope>
    <source>
        <strain evidence="8">NCPPB 1138</strain>
    </source>
</reference>
<evidence type="ECO:0000313" key="8">
    <source>
        <dbReference type="Proteomes" id="UP000031180"/>
    </source>
</evidence>
<evidence type="ECO:0000256" key="4">
    <source>
        <dbReference type="ARBA" id="ARBA00023136"/>
    </source>
</evidence>
<keyword evidence="4" id="KW-0472">Membrane</keyword>
<evidence type="ECO:0000256" key="3">
    <source>
        <dbReference type="ARBA" id="ARBA00022989"/>
    </source>
</evidence>
<dbReference type="AlphaFoldDB" id="A0AB34QI59"/>
<protein>
    <submittedName>
        <fullName evidence="7">Conjugal transfer protein</fullName>
    </submittedName>
</protein>
<keyword evidence="3" id="KW-1133">Transmembrane helix</keyword>
<dbReference type="EMBL" id="JWTI02000038">
    <property type="protein sequence ID" value="KHS36669.1"/>
    <property type="molecule type" value="Genomic_DNA"/>
</dbReference>
<comment type="caution">
    <text evidence="7">The sequence shown here is derived from an EMBL/GenBank/DDBJ whole genome shotgun (WGS) entry which is preliminary data.</text>
</comment>
<gene>
    <name evidence="7" type="ORF">RN20_13140</name>
</gene>
<evidence type="ECO:0000256" key="1">
    <source>
        <dbReference type="ARBA" id="ARBA00004167"/>
    </source>
</evidence>
<dbReference type="Gene3D" id="3.10.450.230">
    <property type="entry name" value="VirB8 protein"/>
    <property type="match status" value="1"/>
</dbReference>
<name>A0AB34QI59_XANCH</name>
<dbReference type="CDD" id="cd16425">
    <property type="entry name" value="TrbF"/>
    <property type="match status" value="1"/>
</dbReference>
<dbReference type="GO" id="GO:0016020">
    <property type="term" value="C:membrane"/>
    <property type="evidence" value="ECO:0007669"/>
    <property type="project" value="UniProtKB-SubCell"/>
</dbReference>
<dbReference type="InterPro" id="IPR032710">
    <property type="entry name" value="NTF2-like_dom_sf"/>
</dbReference>
<dbReference type="SUPFAM" id="SSF54427">
    <property type="entry name" value="NTF2-like"/>
    <property type="match status" value="1"/>
</dbReference>
<dbReference type="Pfam" id="PF04335">
    <property type="entry name" value="VirB8"/>
    <property type="match status" value="1"/>
</dbReference>
<comment type="subcellular location">
    <subcellularLocation>
        <location evidence="1">Membrane</location>
        <topology evidence="1">Single-pass membrane protein</topology>
    </subcellularLocation>
</comment>
<evidence type="ECO:0000256" key="5">
    <source>
        <dbReference type="SAM" id="MobiDB-lite"/>
    </source>
</evidence>
<accession>A0AB34QI59</accession>
<feature type="compositionally biased region" description="Basic and acidic residues" evidence="5">
    <location>
        <begin position="1"/>
        <end position="13"/>
    </location>
</feature>
<proteinExistence type="predicted"/>
<dbReference type="Proteomes" id="UP000031180">
    <property type="component" value="Unassembled WGS sequence"/>
</dbReference>
<evidence type="ECO:0000313" key="7">
    <source>
        <dbReference type="EMBL" id="KHS36669.1"/>
    </source>
</evidence>
<keyword evidence="2" id="KW-0812">Transmembrane</keyword>
<evidence type="ECO:0000256" key="2">
    <source>
        <dbReference type="ARBA" id="ARBA00022692"/>
    </source>
</evidence>